<keyword evidence="6" id="KW-0732">Signal</keyword>
<dbReference type="PRINTS" id="PR00249">
    <property type="entry name" value="GPCRSECRETIN"/>
</dbReference>
<dbReference type="InterPro" id="IPR017981">
    <property type="entry name" value="GPCR_2-like_7TM"/>
</dbReference>
<evidence type="ECO:0000256" key="4">
    <source>
        <dbReference type="ARBA" id="ARBA00023136"/>
    </source>
</evidence>
<dbReference type="GO" id="GO:0007166">
    <property type="term" value="P:cell surface receptor signaling pathway"/>
    <property type="evidence" value="ECO:0007669"/>
    <property type="project" value="InterPro"/>
</dbReference>
<feature type="transmembrane region" description="Helical" evidence="5">
    <location>
        <begin position="515"/>
        <end position="535"/>
    </location>
</feature>
<feature type="transmembrane region" description="Helical" evidence="5">
    <location>
        <begin position="491"/>
        <end position="510"/>
    </location>
</feature>
<comment type="subcellular location">
    <subcellularLocation>
        <location evidence="1">Membrane</location>
        <topology evidence="1">Multi-pass membrane protein</topology>
    </subcellularLocation>
</comment>
<dbReference type="GO" id="GO:0004930">
    <property type="term" value="F:G protein-coupled receptor activity"/>
    <property type="evidence" value="ECO:0007669"/>
    <property type="project" value="InterPro"/>
</dbReference>
<feature type="transmembrane region" description="Helical" evidence="5">
    <location>
        <begin position="429"/>
        <end position="452"/>
    </location>
</feature>
<feature type="signal peptide" evidence="6">
    <location>
        <begin position="1"/>
        <end position="26"/>
    </location>
</feature>
<keyword evidence="2 5" id="KW-0812">Transmembrane</keyword>
<dbReference type="PANTHER" id="PTHR12011:SF347">
    <property type="entry name" value="FI21270P1-RELATED"/>
    <property type="match status" value="1"/>
</dbReference>
<reference evidence="8" key="2">
    <citation type="journal article" date="2023" name="Science">
        <title>Genomic signatures of disease resistance in endangered staghorn corals.</title>
        <authorList>
            <person name="Vollmer S.V."/>
            <person name="Selwyn J.D."/>
            <person name="Despard B.A."/>
            <person name="Roesel C.L."/>
        </authorList>
    </citation>
    <scope>NUCLEOTIDE SEQUENCE</scope>
    <source>
        <strain evidence="8">K2</strain>
    </source>
</reference>
<accession>A0AAD9QF45</accession>
<feature type="domain" description="G-protein coupled receptors family 2 profile 2" evidence="7">
    <location>
        <begin position="427"/>
        <end position="537"/>
    </location>
</feature>
<name>A0AAD9QF45_ACRCE</name>
<keyword evidence="8" id="KW-0675">Receptor</keyword>
<comment type="caution">
    <text evidence="8">The sequence shown here is derived from an EMBL/GenBank/DDBJ whole genome shotgun (WGS) entry which is preliminary data.</text>
</comment>
<dbReference type="Gene3D" id="1.20.1070.10">
    <property type="entry name" value="Rhodopsin 7-helix transmembrane proteins"/>
    <property type="match status" value="1"/>
</dbReference>
<evidence type="ECO:0000256" key="6">
    <source>
        <dbReference type="SAM" id="SignalP"/>
    </source>
</evidence>
<organism evidence="8 9">
    <name type="scientific">Acropora cervicornis</name>
    <name type="common">Staghorn coral</name>
    <dbReference type="NCBI Taxonomy" id="6130"/>
    <lineage>
        <taxon>Eukaryota</taxon>
        <taxon>Metazoa</taxon>
        <taxon>Cnidaria</taxon>
        <taxon>Anthozoa</taxon>
        <taxon>Hexacorallia</taxon>
        <taxon>Scleractinia</taxon>
        <taxon>Astrocoeniina</taxon>
        <taxon>Acroporidae</taxon>
        <taxon>Acropora</taxon>
    </lineage>
</organism>
<evidence type="ECO:0000313" key="9">
    <source>
        <dbReference type="Proteomes" id="UP001249851"/>
    </source>
</evidence>
<protein>
    <submittedName>
        <fullName evidence="8">Adhesion G protein-coupled receptor L3</fullName>
    </submittedName>
</protein>
<dbReference type="AlphaFoldDB" id="A0AAD9QF45"/>
<evidence type="ECO:0000256" key="5">
    <source>
        <dbReference type="SAM" id="Phobius"/>
    </source>
</evidence>
<reference evidence="8" key="1">
    <citation type="journal article" date="2023" name="G3 (Bethesda)">
        <title>Whole genome assembly and annotation of the endangered Caribbean coral Acropora cervicornis.</title>
        <authorList>
            <person name="Selwyn J.D."/>
            <person name="Vollmer S.V."/>
        </authorList>
    </citation>
    <scope>NUCLEOTIDE SEQUENCE</scope>
    <source>
        <strain evidence="8">K2</strain>
    </source>
</reference>
<keyword evidence="9" id="KW-1185">Reference proteome</keyword>
<dbReference type="GO" id="GO:0005886">
    <property type="term" value="C:plasma membrane"/>
    <property type="evidence" value="ECO:0007669"/>
    <property type="project" value="TreeGrafter"/>
</dbReference>
<dbReference type="Proteomes" id="UP001249851">
    <property type="component" value="Unassembled WGS sequence"/>
</dbReference>
<gene>
    <name evidence="8" type="ORF">P5673_017115</name>
</gene>
<feature type="transmembrane region" description="Helical" evidence="5">
    <location>
        <begin position="464"/>
        <end position="485"/>
    </location>
</feature>
<dbReference type="InterPro" id="IPR046338">
    <property type="entry name" value="GAIN_dom_sf"/>
</dbReference>
<evidence type="ECO:0000256" key="3">
    <source>
        <dbReference type="ARBA" id="ARBA00022989"/>
    </source>
</evidence>
<dbReference type="InterPro" id="IPR000832">
    <property type="entry name" value="GPCR_2_secretin-like"/>
</dbReference>
<evidence type="ECO:0000256" key="2">
    <source>
        <dbReference type="ARBA" id="ARBA00022692"/>
    </source>
</evidence>
<proteinExistence type="predicted"/>
<evidence type="ECO:0000256" key="1">
    <source>
        <dbReference type="ARBA" id="ARBA00004141"/>
    </source>
</evidence>
<evidence type="ECO:0000313" key="8">
    <source>
        <dbReference type="EMBL" id="KAK2560143.1"/>
    </source>
</evidence>
<keyword evidence="3 5" id="KW-1133">Transmembrane helix</keyword>
<dbReference type="EMBL" id="JARQWQ010000037">
    <property type="protein sequence ID" value="KAK2560143.1"/>
    <property type="molecule type" value="Genomic_DNA"/>
</dbReference>
<dbReference type="Pfam" id="PF00002">
    <property type="entry name" value="7tm_2"/>
    <property type="match status" value="1"/>
</dbReference>
<dbReference type="PROSITE" id="PS50261">
    <property type="entry name" value="G_PROTEIN_RECEP_F2_4"/>
    <property type="match status" value="1"/>
</dbReference>
<keyword evidence="4 5" id="KW-0472">Membrane</keyword>
<dbReference type="Gene3D" id="2.60.220.50">
    <property type="match status" value="1"/>
</dbReference>
<sequence>MHRTENNLLWRIVFILVVLTIQGTYATQYGFETSADTVNWTIAATNPSSRFTITTLDESCDLALFVVNNQAEEYWTALRLNEDGKCQWGLNEKQVGDTCIGLLDKVQPGNCYVLSKHSMKLQPRNCSNSYQYLIKYDDAGSFKKKNLPYSDECREYKIRSCLHRETYAYANSSEWKALPYPWSCHEVAGGELIGNCEIRRKAFNCCDYYCRPGNLTYTNNIGGNLNRIIAATLQGTEEGMLTWKHSDNYTLRSNVIGVELSPPYNKTLRHLINITYSHAKVPHRDVKRKCVFWQENPGSLFVCTGIQTLRDGKPGNLTYTNNIGVNLSVTVQKLPAGFGEKVEIVFKTGDTISLASEVFNNTERIIAATVHRTEEGMLTWKQSNDYTLRSNVIGVELSPPYNKTLRHLINITFIHAKPTSSEDKVALSVITYVGCLLSMMGELLVILVYIVFMKFKAEGIQIRLNLVTALFCAQLVFITGINATHNKSTCVSVAVLLHYLFLASFLWMLLEGVYLYVLIVEVFSTIKVWYLYVFAWGKFSSEKSLHPTVLTKDYTV</sequence>
<dbReference type="PANTHER" id="PTHR12011">
    <property type="entry name" value="ADHESION G-PROTEIN COUPLED RECEPTOR"/>
    <property type="match status" value="1"/>
</dbReference>
<evidence type="ECO:0000259" key="7">
    <source>
        <dbReference type="PROSITE" id="PS50261"/>
    </source>
</evidence>
<feature type="chain" id="PRO_5041999624" evidence="6">
    <location>
        <begin position="27"/>
        <end position="556"/>
    </location>
</feature>